<dbReference type="InterPro" id="IPR036047">
    <property type="entry name" value="F-box-like_dom_sf"/>
</dbReference>
<reference evidence="2 3" key="1">
    <citation type="journal article" date="2012" name="Science">
        <title>The Paleozoic origin of enzymatic lignin decomposition reconstructed from 31 fungal genomes.</title>
        <authorList>
            <person name="Floudas D."/>
            <person name="Binder M."/>
            <person name="Riley R."/>
            <person name="Barry K."/>
            <person name="Blanchette R.A."/>
            <person name="Henrissat B."/>
            <person name="Martinez A.T."/>
            <person name="Otillar R."/>
            <person name="Spatafora J.W."/>
            <person name="Yadav J.S."/>
            <person name="Aerts A."/>
            <person name="Benoit I."/>
            <person name="Boyd A."/>
            <person name="Carlson A."/>
            <person name="Copeland A."/>
            <person name="Coutinho P.M."/>
            <person name="de Vries R.P."/>
            <person name="Ferreira P."/>
            <person name="Findley K."/>
            <person name="Foster B."/>
            <person name="Gaskell J."/>
            <person name="Glotzer D."/>
            <person name="Gorecki P."/>
            <person name="Heitman J."/>
            <person name="Hesse C."/>
            <person name="Hori C."/>
            <person name="Igarashi K."/>
            <person name="Jurgens J.A."/>
            <person name="Kallen N."/>
            <person name="Kersten P."/>
            <person name="Kohler A."/>
            <person name="Kuees U."/>
            <person name="Kumar T.K.A."/>
            <person name="Kuo A."/>
            <person name="LaButti K."/>
            <person name="Larrondo L.F."/>
            <person name="Lindquist E."/>
            <person name="Ling A."/>
            <person name="Lombard V."/>
            <person name="Lucas S."/>
            <person name="Lundell T."/>
            <person name="Martin R."/>
            <person name="McLaughlin D.J."/>
            <person name="Morgenstern I."/>
            <person name="Morin E."/>
            <person name="Murat C."/>
            <person name="Nagy L.G."/>
            <person name="Nolan M."/>
            <person name="Ohm R.A."/>
            <person name="Patyshakuliyeva A."/>
            <person name="Rokas A."/>
            <person name="Ruiz-Duenas F.J."/>
            <person name="Sabat G."/>
            <person name="Salamov A."/>
            <person name="Samejima M."/>
            <person name="Schmutz J."/>
            <person name="Slot J.C."/>
            <person name="St John F."/>
            <person name="Stenlid J."/>
            <person name="Sun H."/>
            <person name="Sun S."/>
            <person name="Syed K."/>
            <person name="Tsang A."/>
            <person name="Wiebenga A."/>
            <person name="Young D."/>
            <person name="Pisabarro A."/>
            <person name="Eastwood D.C."/>
            <person name="Martin F."/>
            <person name="Cullen D."/>
            <person name="Grigoriev I.V."/>
            <person name="Hibbett D.S."/>
        </authorList>
    </citation>
    <scope>NUCLEOTIDE SEQUENCE [LARGE SCALE GENOMIC DNA]</scope>
    <source>
        <strain evidence="2 3">MD-104</strain>
    </source>
</reference>
<keyword evidence="3" id="KW-1185">Reference proteome</keyword>
<dbReference type="OMA" id="FQYNRCL"/>
<evidence type="ECO:0000313" key="3">
    <source>
        <dbReference type="Proteomes" id="UP000218811"/>
    </source>
</evidence>
<proteinExistence type="predicted"/>
<dbReference type="Proteomes" id="UP000218811">
    <property type="component" value="Unassembled WGS sequence"/>
</dbReference>
<dbReference type="STRING" id="742152.A0A2H3JZG4"/>
<gene>
    <name evidence="2" type="ORF">WOLCODRAFT_138272</name>
</gene>
<dbReference type="Pfam" id="PF00646">
    <property type="entry name" value="F-box"/>
    <property type="match status" value="1"/>
</dbReference>
<protein>
    <recommendedName>
        <fullName evidence="1">F-box domain-containing protein</fullName>
    </recommendedName>
</protein>
<dbReference type="EMBL" id="KB468135">
    <property type="protein sequence ID" value="PCH43278.1"/>
    <property type="molecule type" value="Genomic_DNA"/>
</dbReference>
<dbReference type="OrthoDB" id="3034442at2759"/>
<dbReference type="AlphaFoldDB" id="A0A2H3JZG4"/>
<dbReference type="SUPFAM" id="SSF81383">
    <property type="entry name" value="F-box domain"/>
    <property type="match status" value="1"/>
</dbReference>
<evidence type="ECO:0000313" key="2">
    <source>
        <dbReference type="EMBL" id="PCH43278.1"/>
    </source>
</evidence>
<feature type="domain" description="F-box" evidence="1">
    <location>
        <begin position="9"/>
        <end position="50"/>
    </location>
</feature>
<name>A0A2H3JZG4_WOLCO</name>
<dbReference type="InterPro" id="IPR001810">
    <property type="entry name" value="F-box_dom"/>
</dbReference>
<accession>A0A2H3JZG4</accession>
<organism evidence="2 3">
    <name type="scientific">Wolfiporia cocos (strain MD-104)</name>
    <name type="common">Brown rot fungus</name>
    <dbReference type="NCBI Taxonomy" id="742152"/>
    <lineage>
        <taxon>Eukaryota</taxon>
        <taxon>Fungi</taxon>
        <taxon>Dikarya</taxon>
        <taxon>Basidiomycota</taxon>
        <taxon>Agaricomycotina</taxon>
        <taxon>Agaricomycetes</taxon>
        <taxon>Polyporales</taxon>
        <taxon>Phaeolaceae</taxon>
        <taxon>Wolfiporia</taxon>
    </lineage>
</organism>
<evidence type="ECO:0000259" key="1">
    <source>
        <dbReference type="Pfam" id="PF00646"/>
    </source>
</evidence>
<sequence>MGSSNPPSLSKINDDTLILVLSCMPVRSVLAIRQTCKRMLALSRTRIIWHNAYVREVLPNGFPFPCRALLTMPTAELERAVCRSMRIGKFWRSSASPRRLVDFQASHGSAVNDVRFLPGYEGNRVVTVAKGIWSVIAVWELPPCAECACVRKLAEWAPRGAIFAGFAVNSDPSSDGLVATSVNAEGRQRIEILSLVRENDIESLRPIKTINSTWKPIALKGDFIAYSDDCLKTIVMNWRTGATALLRGSDELIDQHFNYNRCLQIVFTYKSVLVVRARSIELFAEPVLSSPRAPQRTLNPLARHSFGWIDGVSINVQVRARAAGEPAPPAEPLAILLRSESDDPWTSDVRTLDLYVLEPNPLFGGAPAPPEGAASGESPYAFPPVRSPLSSPSERGFLRCTAIILGPYGTAVWIQPRPARFIDLTALDVHSSETQAPEAARAKETLAAAMFCGLLWERNPGTGGGPRGLWTQSLGSSYWNAIDYCEELGRIALASSQGMVTILELG</sequence>